<dbReference type="InterPro" id="IPR052019">
    <property type="entry name" value="F420H2_bilvrd_red/Heme_oxyg"/>
</dbReference>
<proteinExistence type="predicted"/>
<dbReference type="InterPro" id="IPR011576">
    <property type="entry name" value="Pyridox_Oxase_N"/>
</dbReference>
<keyword evidence="1" id="KW-0560">Oxidoreductase</keyword>
<accession>A0A6N4V7K2</accession>
<dbReference type="AlphaFoldDB" id="A0A6N4V7K2"/>
<dbReference type="NCBIfam" id="TIGR03666">
    <property type="entry name" value="Rv2061_F420"/>
    <property type="match status" value="1"/>
</dbReference>
<protein>
    <recommendedName>
        <fullName evidence="3">Pyridoxamine 5'-phosphate oxidase N-terminal domain-containing protein</fullName>
    </recommendedName>
</protein>
<gene>
    <name evidence="4" type="ORF">MPOR_16070</name>
</gene>
<evidence type="ECO:0000313" key="4">
    <source>
        <dbReference type="EMBL" id="BBX50581.1"/>
    </source>
</evidence>
<dbReference type="GO" id="GO:0070967">
    <property type="term" value="F:coenzyme F420 binding"/>
    <property type="evidence" value="ECO:0007669"/>
    <property type="project" value="TreeGrafter"/>
</dbReference>
<dbReference type="PANTHER" id="PTHR35176">
    <property type="entry name" value="HEME OXYGENASE HI_0854-RELATED"/>
    <property type="match status" value="1"/>
</dbReference>
<evidence type="ECO:0000259" key="3">
    <source>
        <dbReference type="Pfam" id="PF01243"/>
    </source>
</evidence>
<dbReference type="KEGG" id="mpof:MPOR_16070"/>
<evidence type="ECO:0000256" key="2">
    <source>
        <dbReference type="SAM" id="MobiDB-lite"/>
    </source>
</evidence>
<evidence type="ECO:0000313" key="5">
    <source>
        <dbReference type="Proteomes" id="UP000466785"/>
    </source>
</evidence>
<dbReference type="InterPro" id="IPR012349">
    <property type="entry name" value="Split_barrel_FMN-bd"/>
</dbReference>
<dbReference type="InterPro" id="IPR019965">
    <property type="entry name" value="PPOX_F420-dep_Rv2061_put"/>
</dbReference>
<reference evidence="4 5" key="1">
    <citation type="journal article" date="2019" name="Emerg. Microbes Infect.">
        <title>Comprehensive subspecies identification of 175 nontuberculous mycobacteria species based on 7547 genomic profiles.</title>
        <authorList>
            <person name="Matsumoto Y."/>
            <person name="Kinjo T."/>
            <person name="Motooka D."/>
            <person name="Nabeya D."/>
            <person name="Jung N."/>
            <person name="Uechi K."/>
            <person name="Horii T."/>
            <person name="Iida T."/>
            <person name="Fujita J."/>
            <person name="Nakamura S."/>
        </authorList>
    </citation>
    <scope>NUCLEOTIDE SEQUENCE [LARGE SCALE GENOMIC DNA]</scope>
    <source>
        <strain evidence="4 5">JCM 12603</strain>
    </source>
</reference>
<dbReference type="SUPFAM" id="SSF50475">
    <property type="entry name" value="FMN-binding split barrel"/>
    <property type="match status" value="1"/>
</dbReference>
<dbReference type="GO" id="GO:0005829">
    <property type="term" value="C:cytosol"/>
    <property type="evidence" value="ECO:0007669"/>
    <property type="project" value="TreeGrafter"/>
</dbReference>
<keyword evidence="5" id="KW-1185">Reference proteome</keyword>
<organism evidence="4 5">
    <name type="scientific">Mycolicibacterium poriferae</name>
    <dbReference type="NCBI Taxonomy" id="39694"/>
    <lineage>
        <taxon>Bacteria</taxon>
        <taxon>Bacillati</taxon>
        <taxon>Actinomycetota</taxon>
        <taxon>Actinomycetes</taxon>
        <taxon>Mycobacteriales</taxon>
        <taxon>Mycobacteriaceae</taxon>
        <taxon>Mycolicibacterium</taxon>
    </lineage>
</organism>
<dbReference type="RefSeq" id="WP_163673187.1">
    <property type="nucleotide sequence ID" value="NZ_AP022570.1"/>
</dbReference>
<dbReference type="Pfam" id="PF01243">
    <property type="entry name" value="PNPOx_N"/>
    <property type="match status" value="1"/>
</dbReference>
<dbReference type="EMBL" id="AP022570">
    <property type="protein sequence ID" value="BBX50581.1"/>
    <property type="molecule type" value="Genomic_DNA"/>
</dbReference>
<name>A0A6N4V7K2_9MYCO</name>
<evidence type="ECO:0000256" key="1">
    <source>
        <dbReference type="ARBA" id="ARBA00023002"/>
    </source>
</evidence>
<dbReference type="GO" id="GO:0016627">
    <property type="term" value="F:oxidoreductase activity, acting on the CH-CH group of donors"/>
    <property type="evidence" value="ECO:0007669"/>
    <property type="project" value="TreeGrafter"/>
</dbReference>
<dbReference type="Proteomes" id="UP000466785">
    <property type="component" value="Chromosome"/>
</dbReference>
<dbReference type="PANTHER" id="PTHR35176:SF11">
    <property type="entry name" value="PYRIDOXAMINE 5'-PHOSPHATE OXIDASE FAMILY PROTEIN"/>
    <property type="match status" value="1"/>
</dbReference>
<feature type="region of interest" description="Disordered" evidence="2">
    <location>
        <begin position="61"/>
        <end position="80"/>
    </location>
</feature>
<sequence length="130" mass="14501">MVDAVADLGAQKFVSLTTYKRSGEAVATPMWVAAQDGRLAFWTPSDSWKVKRARRDPRVSVAPCNRTGSVPEGAPRIGGHAEVLDHDDDVRRVRAAIKRKYGLVFNVVTVVERIMRRGREERTVLLVTLD</sequence>
<feature type="domain" description="Pyridoxamine 5'-phosphate oxidase N-terminal" evidence="3">
    <location>
        <begin position="8"/>
        <end position="103"/>
    </location>
</feature>
<dbReference type="Gene3D" id="2.30.110.10">
    <property type="entry name" value="Electron Transport, Fmn-binding Protein, Chain A"/>
    <property type="match status" value="1"/>
</dbReference>